<dbReference type="EMBL" id="AGNK02000818">
    <property type="status" value="NOT_ANNOTATED_CDS"/>
    <property type="molecule type" value="Genomic_DNA"/>
</dbReference>
<dbReference type="PANTHER" id="PTHR32141">
    <property type="match status" value="1"/>
</dbReference>
<proteinExistence type="predicted"/>
<dbReference type="InterPro" id="IPR055411">
    <property type="entry name" value="LRR_FXL15/At3g58940/PEG3-like"/>
</dbReference>
<evidence type="ECO:0000256" key="1">
    <source>
        <dbReference type="SAM" id="MobiDB-lite"/>
    </source>
</evidence>
<dbReference type="Pfam" id="PF24758">
    <property type="entry name" value="LRR_At5g56370"/>
    <property type="match status" value="1"/>
</dbReference>
<dbReference type="InterPro" id="IPR055302">
    <property type="entry name" value="F-box_dom-containing"/>
</dbReference>
<dbReference type="Gramene" id="KQL23247">
    <property type="protein sequence ID" value="KQL23247"/>
    <property type="gene ID" value="SETIT_030096mg"/>
</dbReference>
<sequence length="395" mass="44484">MAEEDAASKRRRLGQEVPSGGGVGEDGGDPDLIGRLPDEVLGSIITLLPTTDGARTQILSRRWRPLWRAAPLNLEADFGSLTLLESERVASQLCKLLSAHEAPVRRFSLKCNGRYGLSQPIAPLLQSHRLQDIQEFELYVRGDLPPSLLSLSPAALRVLHICSRPESPLWTTSTLSFPSLRELTLVDVDVSESALHGVLSRCPVLETLLLDNIRARRVRINSLTLRSVGVSDCGYPWEARLEELMIVDAPLLERLIPRVPSHHLVIRSYTQMIFKNDVKCYAPLECLDRHLKKVQIINYEEKRADVNFIKFFVLNARVLESMKFVVCRDKCGAKWIARQHKKLQVNGRASQRAKFDFEADCSRGPSSMVDMKHIHDLAMDPFDRSSCRCHGDALH</sequence>
<reference evidence="4" key="1">
    <citation type="journal article" date="2012" name="Nat. Biotechnol.">
        <title>Reference genome sequence of the model plant Setaria.</title>
        <authorList>
            <person name="Bennetzen J.L."/>
            <person name="Schmutz J."/>
            <person name="Wang H."/>
            <person name="Percifield R."/>
            <person name="Hawkins J."/>
            <person name="Pontaroli A.C."/>
            <person name="Estep M."/>
            <person name="Feng L."/>
            <person name="Vaughn J.N."/>
            <person name="Grimwood J."/>
            <person name="Jenkins J."/>
            <person name="Barry K."/>
            <person name="Lindquist E."/>
            <person name="Hellsten U."/>
            <person name="Deshpande S."/>
            <person name="Wang X."/>
            <person name="Wu X."/>
            <person name="Mitros T."/>
            <person name="Triplett J."/>
            <person name="Yang X."/>
            <person name="Ye C.Y."/>
            <person name="Mauro-Herrera M."/>
            <person name="Wang L."/>
            <person name="Li P."/>
            <person name="Sharma M."/>
            <person name="Sharma R."/>
            <person name="Ronald P.C."/>
            <person name="Panaud O."/>
            <person name="Kellogg E.A."/>
            <person name="Brutnell T.P."/>
            <person name="Doust A.N."/>
            <person name="Tuskan G.A."/>
            <person name="Rokhsar D."/>
            <person name="Devos K.M."/>
        </authorList>
    </citation>
    <scope>NUCLEOTIDE SEQUENCE [LARGE SCALE GENOMIC DNA]</scope>
    <source>
        <strain evidence="4">cv. Yugu1</strain>
    </source>
</reference>
<dbReference type="CDD" id="cd22160">
    <property type="entry name" value="F-box_AtFBL13-like"/>
    <property type="match status" value="1"/>
</dbReference>
<dbReference type="SUPFAM" id="SSF81383">
    <property type="entry name" value="F-box domain"/>
    <property type="match status" value="1"/>
</dbReference>
<dbReference type="Pfam" id="PF08387">
    <property type="entry name" value="FBD"/>
    <property type="match status" value="1"/>
</dbReference>
<dbReference type="OMA" id="PCIRNEG"/>
<dbReference type="SUPFAM" id="SSF52047">
    <property type="entry name" value="RNI-like"/>
    <property type="match status" value="1"/>
</dbReference>
<dbReference type="PANTHER" id="PTHR32141:SF34">
    <property type="entry name" value="OS12G0558366 PROTEIN"/>
    <property type="match status" value="1"/>
</dbReference>
<organism evidence="3 4">
    <name type="scientific">Setaria italica</name>
    <name type="common">Foxtail millet</name>
    <name type="synonym">Panicum italicum</name>
    <dbReference type="NCBI Taxonomy" id="4555"/>
    <lineage>
        <taxon>Eukaryota</taxon>
        <taxon>Viridiplantae</taxon>
        <taxon>Streptophyta</taxon>
        <taxon>Embryophyta</taxon>
        <taxon>Tracheophyta</taxon>
        <taxon>Spermatophyta</taxon>
        <taxon>Magnoliopsida</taxon>
        <taxon>Liliopsida</taxon>
        <taxon>Poales</taxon>
        <taxon>Poaceae</taxon>
        <taxon>PACMAD clade</taxon>
        <taxon>Panicoideae</taxon>
        <taxon>Panicodae</taxon>
        <taxon>Paniceae</taxon>
        <taxon>Cenchrinae</taxon>
        <taxon>Setaria</taxon>
    </lineage>
</organism>
<dbReference type="InterPro" id="IPR053781">
    <property type="entry name" value="F-box_AtFBL13-like"/>
</dbReference>
<dbReference type="InterPro" id="IPR006566">
    <property type="entry name" value="FBD"/>
</dbReference>
<dbReference type="InParanoid" id="K3ZU15"/>
<dbReference type="PROSITE" id="PS50181">
    <property type="entry name" value="FBOX"/>
    <property type="match status" value="1"/>
</dbReference>
<feature type="region of interest" description="Disordered" evidence="1">
    <location>
        <begin position="1"/>
        <end position="32"/>
    </location>
</feature>
<evidence type="ECO:0000259" key="2">
    <source>
        <dbReference type="PROSITE" id="PS50181"/>
    </source>
</evidence>
<accession>K3ZU15</accession>
<keyword evidence="4" id="KW-1185">Reference proteome</keyword>
<dbReference type="InterPro" id="IPR036047">
    <property type="entry name" value="F-box-like_dom_sf"/>
</dbReference>
<dbReference type="InterPro" id="IPR001810">
    <property type="entry name" value="F-box_dom"/>
</dbReference>
<dbReference type="eggNOG" id="ENOG502SXR2">
    <property type="taxonomic scope" value="Eukaryota"/>
</dbReference>
<dbReference type="HOGENOM" id="CLU_023151_0_1_1"/>
<dbReference type="AlphaFoldDB" id="K3ZU15"/>
<name>K3ZU15_SETIT</name>
<protein>
    <recommendedName>
        <fullName evidence="2">F-box domain-containing protein</fullName>
    </recommendedName>
</protein>
<evidence type="ECO:0000313" key="4">
    <source>
        <dbReference type="Proteomes" id="UP000004995"/>
    </source>
</evidence>
<evidence type="ECO:0000313" key="3">
    <source>
        <dbReference type="EnsemblPlants" id="KQL23247"/>
    </source>
</evidence>
<reference evidence="3" key="2">
    <citation type="submission" date="2018-08" db="UniProtKB">
        <authorList>
            <consortium name="EnsemblPlants"/>
        </authorList>
    </citation>
    <scope>IDENTIFICATION</scope>
    <source>
        <strain evidence="3">Yugu1</strain>
    </source>
</reference>
<dbReference type="Proteomes" id="UP000004995">
    <property type="component" value="Unassembled WGS sequence"/>
</dbReference>
<feature type="domain" description="F-box" evidence="2">
    <location>
        <begin position="30"/>
        <end position="81"/>
    </location>
</feature>
<dbReference type="EnsemblPlants" id="KQL23247">
    <property type="protein sequence ID" value="KQL23247"/>
    <property type="gene ID" value="SETIT_030096mg"/>
</dbReference>